<reference evidence="2 3" key="1">
    <citation type="journal article" date="2017" name="Nat. Commun.">
        <title>In situ click chemistry generation of cyclooxygenase-2 inhibitors.</title>
        <authorList>
            <person name="Bhardwaj A."/>
            <person name="Kaur J."/>
            <person name="Wuest M."/>
            <person name="Wuest F."/>
        </authorList>
    </citation>
    <scope>NUCLEOTIDE SEQUENCE [LARGE SCALE GENOMIC DNA]</scope>
    <source>
        <strain evidence="2">S2_012_000_R3_94</strain>
    </source>
</reference>
<dbReference type="Proteomes" id="UP000315344">
    <property type="component" value="Unassembled WGS sequence"/>
</dbReference>
<evidence type="ECO:0000313" key="2">
    <source>
        <dbReference type="EMBL" id="TKW67751.1"/>
    </source>
</evidence>
<keyword evidence="1" id="KW-0732">Signal</keyword>
<gene>
    <name evidence="2" type="ORF">DI616_05415</name>
</gene>
<accession>A0A533IAH3</accession>
<dbReference type="EMBL" id="VAFL01000003">
    <property type="protein sequence ID" value="TKW67751.1"/>
    <property type="molecule type" value="Genomic_DNA"/>
</dbReference>
<dbReference type="AlphaFoldDB" id="A0A533IAH3"/>
<proteinExistence type="predicted"/>
<feature type="chain" id="PRO_5022158263" evidence="1">
    <location>
        <begin position="21"/>
        <end position="254"/>
    </location>
</feature>
<protein>
    <submittedName>
        <fullName evidence="2">Uncharacterized protein</fullName>
    </submittedName>
</protein>
<evidence type="ECO:0000313" key="3">
    <source>
        <dbReference type="Proteomes" id="UP000315344"/>
    </source>
</evidence>
<comment type="caution">
    <text evidence="2">The sequence shown here is derived from an EMBL/GenBank/DDBJ whole genome shotgun (WGS) entry which is preliminary data.</text>
</comment>
<sequence>MIPRAALALALACAAPAAQATPPDQIHVFDELFGVSDTHVFVLRRSRDNLGLHDAEMRNTALVAIDQQTAAEQLWPILRIHSQPDYDKDPDGLTMKTDRLALPGAVDPVAKLEELGGRPFSDQPSPDSRIFGYAPNTGNFDGAIWGFTLEDGTRFNPDPATLQDSVSGALDQFAQALGDYPRFGPITARDLLTGPDYGDTGCSFTQRSLLRVNRDAPPAHLVFVACPPAWAAGHEADVETTVGLWRVVPPEPRE</sequence>
<organism evidence="2 3">
    <name type="scientific">Paracoccus denitrificans</name>
    <dbReference type="NCBI Taxonomy" id="266"/>
    <lineage>
        <taxon>Bacteria</taxon>
        <taxon>Pseudomonadati</taxon>
        <taxon>Pseudomonadota</taxon>
        <taxon>Alphaproteobacteria</taxon>
        <taxon>Rhodobacterales</taxon>
        <taxon>Paracoccaceae</taxon>
        <taxon>Paracoccus</taxon>
    </lineage>
</organism>
<name>A0A533IAH3_PARDE</name>
<feature type="signal peptide" evidence="1">
    <location>
        <begin position="1"/>
        <end position="20"/>
    </location>
</feature>
<evidence type="ECO:0000256" key="1">
    <source>
        <dbReference type="SAM" id="SignalP"/>
    </source>
</evidence>